<name>A0A7K9Z1V0_9GALL</name>
<dbReference type="GO" id="GO:0005615">
    <property type="term" value="C:extracellular space"/>
    <property type="evidence" value="ECO:0007669"/>
    <property type="project" value="TreeGrafter"/>
</dbReference>
<dbReference type="GO" id="GO:0007165">
    <property type="term" value="P:signal transduction"/>
    <property type="evidence" value="ECO:0007669"/>
    <property type="project" value="TreeGrafter"/>
</dbReference>
<dbReference type="PANTHER" id="PTHR23192:SF37">
    <property type="entry name" value="OLFACTOMEDIN-LIKE PROTEIN 2B"/>
    <property type="match status" value="1"/>
</dbReference>
<feature type="non-terminal residue" evidence="6">
    <location>
        <position position="1"/>
    </location>
</feature>
<feature type="compositionally biased region" description="Low complexity" evidence="4">
    <location>
        <begin position="329"/>
        <end position="344"/>
    </location>
</feature>
<dbReference type="InterPro" id="IPR003112">
    <property type="entry name" value="Olfac-like_dom"/>
</dbReference>
<evidence type="ECO:0000256" key="1">
    <source>
        <dbReference type="ARBA" id="ARBA00004613"/>
    </source>
</evidence>
<feature type="domain" description="Olfactomedin-like" evidence="5">
    <location>
        <begin position="462"/>
        <end position="719"/>
    </location>
</feature>
<dbReference type="EMBL" id="VXAB01013896">
    <property type="protein sequence ID" value="NXJ16292.1"/>
    <property type="molecule type" value="Genomic_DNA"/>
</dbReference>
<evidence type="ECO:0000313" key="6">
    <source>
        <dbReference type="EMBL" id="NXJ16292.1"/>
    </source>
</evidence>
<evidence type="ECO:0000256" key="4">
    <source>
        <dbReference type="SAM" id="MobiDB-lite"/>
    </source>
</evidence>
<keyword evidence="7" id="KW-1185">Reference proteome</keyword>
<sequence length="719" mass="79441">TGTAGPSAEPLQDEADNQENILSQLLGDYDKVKAVSEGSDCRCKCLVRPLGRGACQRINQGSFRAEDFYTVETITSGPGCKCACVAPPSALNPCEGDFRLQKLREADSGDLKLSSIVEMLESAFYGLDLLKLHSVTTKLVGRVERLEEGMSRNTTQDGQRAGAGVEEPLSEPQSRGGENCSSLISNSLADIESSLQRDAEAAYVHPEGKYEERFLKDETISQQINSVESLPELHLAPEEGKPEQLLQRKLSPRSHPPSKPTIVRGVTYYKAQSSESDNDIEEQQDELFSGDNTVDLLIEDQLLRPSGRAGEAVRKPSPVGWPPTPSIDPSTVPTTLPPSTAASVGPTPDPTSASRSPPTVETATMPSVLNKEETPQLPTASASVVAPTATESPPTANSSIPSPDVSTTILTSWDVGTSLEPGMGSSPGPPEHASTPTPLSTTIPATPKQALEEEDIRNIIGRCKDTLSTISGPTTQNTYGRNEGAWMKDPLAREERIYVTNYYYGNTLVEFRNLDNFKQGRWSNSYKLPYSWIGTGHVVYNGSFYYNRAFTRNIIKYDLKQRYVAAWAMLHDVAYEESTPWRWRGHSDVDFAVDENGLWVIYPAISYEGFNQEVIVLSKLNAADLSTQKETTWRTGLRKNFYGNCFVICGVLYAVDSYNKRNANISYAFDTHTNTQIIPRLLFENEYAYTTQIDYNPKDRLLYAWDNGHQVTYHVIFAY</sequence>
<dbReference type="PROSITE" id="PS51132">
    <property type="entry name" value="OLF"/>
    <property type="match status" value="1"/>
</dbReference>
<gene>
    <name evidence="6" type="primary">Olfml2b</name>
    <name evidence="6" type="ORF">ODOGUJ_R07713</name>
</gene>
<feature type="compositionally biased region" description="Low complexity" evidence="4">
    <location>
        <begin position="378"/>
        <end position="390"/>
    </location>
</feature>
<dbReference type="Pfam" id="PF02191">
    <property type="entry name" value="OLF"/>
    <property type="match status" value="1"/>
</dbReference>
<dbReference type="AlphaFoldDB" id="A0A7K9Z1V0"/>
<dbReference type="Proteomes" id="UP000522663">
    <property type="component" value="Unassembled WGS sequence"/>
</dbReference>
<feature type="compositionally biased region" description="Polar residues" evidence="4">
    <location>
        <begin position="434"/>
        <end position="444"/>
    </location>
</feature>
<protein>
    <submittedName>
        <fullName evidence="6">OLM2B protein</fullName>
    </submittedName>
</protein>
<evidence type="ECO:0000256" key="3">
    <source>
        <dbReference type="PROSITE-ProRule" id="PRU00446"/>
    </source>
</evidence>
<feature type="region of interest" description="Disordered" evidence="4">
    <location>
        <begin position="148"/>
        <end position="179"/>
    </location>
</feature>
<comment type="subcellular location">
    <subcellularLocation>
        <location evidence="1">Secreted</location>
    </subcellularLocation>
</comment>
<comment type="caution">
    <text evidence="3">Lacks conserved residue(s) required for the propagation of feature annotation.</text>
</comment>
<comment type="caution">
    <text evidence="6">The sequence shown here is derived from an EMBL/GenBank/DDBJ whole genome shotgun (WGS) entry which is preliminary data.</text>
</comment>
<evidence type="ECO:0000313" key="7">
    <source>
        <dbReference type="Proteomes" id="UP000522663"/>
    </source>
</evidence>
<feature type="non-terminal residue" evidence="6">
    <location>
        <position position="719"/>
    </location>
</feature>
<dbReference type="PANTHER" id="PTHR23192">
    <property type="entry name" value="OLFACTOMEDIN-RELATED"/>
    <property type="match status" value="1"/>
</dbReference>
<feature type="region of interest" description="Disordered" evidence="4">
    <location>
        <begin position="241"/>
        <end position="263"/>
    </location>
</feature>
<evidence type="ECO:0000259" key="5">
    <source>
        <dbReference type="PROSITE" id="PS51132"/>
    </source>
</evidence>
<feature type="compositionally biased region" description="Polar residues" evidence="4">
    <location>
        <begin position="350"/>
        <end position="367"/>
    </location>
</feature>
<dbReference type="InterPro" id="IPR050605">
    <property type="entry name" value="Olfactomedin-like_domain"/>
</dbReference>
<accession>A0A7K9Z1V0</accession>
<feature type="compositionally biased region" description="Polar residues" evidence="4">
    <location>
        <begin position="391"/>
        <end position="415"/>
    </location>
</feature>
<organism evidence="6 7">
    <name type="scientific">Odontophorus gujanensis</name>
    <name type="common">marbled wood quail</name>
    <dbReference type="NCBI Taxonomy" id="886794"/>
    <lineage>
        <taxon>Eukaryota</taxon>
        <taxon>Metazoa</taxon>
        <taxon>Chordata</taxon>
        <taxon>Craniata</taxon>
        <taxon>Vertebrata</taxon>
        <taxon>Euteleostomi</taxon>
        <taxon>Archelosauria</taxon>
        <taxon>Archosauria</taxon>
        <taxon>Dinosauria</taxon>
        <taxon>Saurischia</taxon>
        <taxon>Theropoda</taxon>
        <taxon>Coelurosauria</taxon>
        <taxon>Aves</taxon>
        <taxon>Neognathae</taxon>
        <taxon>Galloanserae</taxon>
        <taxon>Galliformes</taxon>
        <taxon>Odontophoridae</taxon>
        <taxon>Odontophorus</taxon>
    </lineage>
</organism>
<proteinExistence type="predicted"/>
<evidence type="ECO:0000256" key="2">
    <source>
        <dbReference type="ARBA" id="ARBA00022525"/>
    </source>
</evidence>
<feature type="region of interest" description="Disordered" evidence="4">
    <location>
        <begin position="303"/>
        <end position="450"/>
    </location>
</feature>
<dbReference type="OrthoDB" id="8626508at2759"/>
<dbReference type="SMART" id="SM00284">
    <property type="entry name" value="OLF"/>
    <property type="match status" value="1"/>
</dbReference>
<reference evidence="6 7" key="1">
    <citation type="submission" date="2019-09" db="EMBL/GenBank/DDBJ databases">
        <title>Bird 10,000 Genomes (B10K) Project - Family phase.</title>
        <authorList>
            <person name="Zhang G."/>
        </authorList>
    </citation>
    <scope>NUCLEOTIDE SEQUENCE [LARGE SCALE GENOMIC DNA]</scope>
    <source>
        <strain evidence="6">B10K-DU-001-53</strain>
        <tissue evidence="6">Muscle</tissue>
    </source>
</reference>
<keyword evidence="2" id="KW-0964">Secreted</keyword>